<dbReference type="AlphaFoldDB" id="A0A3P1V8L1"/>
<dbReference type="PANTHER" id="PTHR33734">
    <property type="entry name" value="LYSM DOMAIN-CONTAINING GPI-ANCHORED PROTEIN 2"/>
    <property type="match status" value="1"/>
</dbReference>
<evidence type="ECO:0000259" key="2">
    <source>
        <dbReference type="PROSITE" id="PS51782"/>
    </source>
</evidence>
<accession>A0A3P1V8L1</accession>
<dbReference type="PROSITE" id="PS51782">
    <property type="entry name" value="LYSM"/>
    <property type="match status" value="1"/>
</dbReference>
<organism evidence="3 4">
    <name type="scientific">Streptococcus minor</name>
    <dbReference type="NCBI Taxonomy" id="229549"/>
    <lineage>
        <taxon>Bacteria</taxon>
        <taxon>Bacillati</taxon>
        <taxon>Bacillota</taxon>
        <taxon>Bacilli</taxon>
        <taxon>Lactobacillales</taxon>
        <taxon>Streptococcaceae</taxon>
        <taxon>Streptococcus</taxon>
    </lineage>
</organism>
<dbReference type="InterPro" id="IPR036779">
    <property type="entry name" value="LysM_dom_sf"/>
</dbReference>
<name>A0A3P1V8L1_9STRE</name>
<dbReference type="Gene3D" id="3.10.350.10">
    <property type="entry name" value="LysM domain"/>
    <property type="match status" value="1"/>
</dbReference>
<dbReference type="SMART" id="SM00257">
    <property type="entry name" value="LysM"/>
    <property type="match status" value="1"/>
</dbReference>
<dbReference type="Proteomes" id="UP000281771">
    <property type="component" value="Unassembled WGS sequence"/>
</dbReference>
<dbReference type="EMBL" id="RQZA01000007">
    <property type="protein sequence ID" value="RRD30499.1"/>
    <property type="molecule type" value="Genomic_DNA"/>
</dbReference>
<proteinExistence type="predicted"/>
<dbReference type="InterPro" id="IPR018392">
    <property type="entry name" value="LysM"/>
</dbReference>
<dbReference type="Pfam" id="PF01476">
    <property type="entry name" value="LysM"/>
    <property type="match status" value="1"/>
</dbReference>
<protein>
    <submittedName>
        <fullName evidence="3">LysM peptidoglycan-binding domain-containing protein</fullName>
    </submittedName>
</protein>
<dbReference type="RefSeq" id="WP_018166542.1">
    <property type="nucleotide sequence ID" value="NZ_RQZA01000007.1"/>
</dbReference>
<dbReference type="CDD" id="cd00118">
    <property type="entry name" value="LysM"/>
    <property type="match status" value="1"/>
</dbReference>
<dbReference type="PANTHER" id="PTHR33734:SF22">
    <property type="entry name" value="MEMBRANE-BOUND LYTIC MUREIN TRANSGLYCOSYLASE D"/>
    <property type="match status" value="1"/>
</dbReference>
<evidence type="ECO:0000256" key="1">
    <source>
        <dbReference type="SAM" id="SignalP"/>
    </source>
</evidence>
<feature type="domain" description="LysM" evidence="2">
    <location>
        <begin position="28"/>
        <end position="72"/>
    </location>
</feature>
<evidence type="ECO:0000313" key="3">
    <source>
        <dbReference type="EMBL" id="RRD30499.1"/>
    </source>
</evidence>
<evidence type="ECO:0000313" key="4">
    <source>
        <dbReference type="Proteomes" id="UP000281771"/>
    </source>
</evidence>
<feature type="chain" id="PRO_5038633815" evidence="1">
    <location>
        <begin position="24"/>
        <end position="208"/>
    </location>
</feature>
<keyword evidence="1" id="KW-0732">Signal</keyword>
<sequence>MTFSKTKYLMASFLLISSFLLPASIQAETYTVKPGDTLSQIASAFHTTVDELAYLNQIENKNLIMIGQVLKTNQAMTAATEQVVNSIAKPAQTPESVSVVASQTPEVQPGAEYTTPAPAQTIPVTVGGYTSELSPEEAAAKEEIARRESGGSYTAQNGQFYGRYQLMLTYLNGDLSPENQERVADAYVRNRYGSWVAALAHSNAKGWY</sequence>
<dbReference type="STRING" id="1123309.GCA_000377005_00615"/>
<dbReference type="SUPFAM" id="SSF54106">
    <property type="entry name" value="LysM domain"/>
    <property type="match status" value="1"/>
</dbReference>
<reference evidence="3 4" key="1">
    <citation type="submission" date="2018-11" db="EMBL/GenBank/DDBJ databases">
        <title>Genomes From Bacteria Associated with the Canine Oral Cavity: a Test Case for Automated Genome-Based Taxonomic Assignment.</title>
        <authorList>
            <person name="Coil D.A."/>
            <person name="Jospin G."/>
            <person name="Darling A.E."/>
            <person name="Wallis C."/>
            <person name="Davis I.J."/>
            <person name="Harris S."/>
            <person name="Eisen J.A."/>
            <person name="Holcombe L.J."/>
            <person name="O'Flynn C."/>
        </authorList>
    </citation>
    <scope>NUCLEOTIDE SEQUENCE [LARGE SCALE GENOMIC DNA]</scope>
    <source>
        <strain evidence="3 4">OH4621_COT-116</strain>
    </source>
</reference>
<feature type="signal peptide" evidence="1">
    <location>
        <begin position="1"/>
        <end position="23"/>
    </location>
</feature>
<keyword evidence="4" id="KW-1185">Reference proteome</keyword>
<gene>
    <name evidence="3" type="ORF">EII38_07785</name>
</gene>
<comment type="caution">
    <text evidence="3">The sequence shown here is derived from an EMBL/GenBank/DDBJ whole genome shotgun (WGS) entry which is preliminary data.</text>
</comment>